<protein>
    <submittedName>
        <fullName evidence="2">Uncharacterized protein</fullName>
    </submittedName>
</protein>
<keyword evidence="1" id="KW-1133">Transmembrane helix</keyword>
<proteinExistence type="predicted"/>
<dbReference type="AlphaFoldDB" id="A0A075K1K7"/>
<dbReference type="PATRIC" id="fig|1217721.7.peg.439"/>
<keyword evidence="1" id="KW-0472">Membrane</keyword>
<evidence type="ECO:0000313" key="3">
    <source>
        <dbReference type="Proteomes" id="UP000027987"/>
    </source>
</evidence>
<name>A0A075K1K7_9GAMM</name>
<keyword evidence="1" id="KW-0812">Transmembrane</keyword>
<sequence>MDPIDWNAKDREANAAWELLISDGIKRGGADKDFFESVLFARRQAQADGDMPSRTQYGELKYSRDQIARAAAHGREDIAAVLAIQLKVLKRLSSLRALAWLAIALLAYIAYRVR</sequence>
<evidence type="ECO:0000313" key="2">
    <source>
        <dbReference type="EMBL" id="AIF46123.1"/>
    </source>
</evidence>
<dbReference type="EMBL" id="CP008884">
    <property type="protein sequence ID" value="AIF46123.1"/>
    <property type="molecule type" value="Genomic_DNA"/>
</dbReference>
<organism evidence="2 3">
    <name type="scientific">Dyella japonica A8</name>
    <dbReference type="NCBI Taxonomy" id="1217721"/>
    <lineage>
        <taxon>Bacteria</taxon>
        <taxon>Pseudomonadati</taxon>
        <taxon>Pseudomonadota</taxon>
        <taxon>Gammaproteobacteria</taxon>
        <taxon>Lysobacterales</taxon>
        <taxon>Rhodanobacteraceae</taxon>
        <taxon>Dyella</taxon>
    </lineage>
</organism>
<keyword evidence="3" id="KW-1185">Reference proteome</keyword>
<evidence type="ECO:0000256" key="1">
    <source>
        <dbReference type="SAM" id="Phobius"/>
    </source>
</evidence>
<dbReference type="STRING" id="1217721.HY57_02065"/>
<dbReference type="KEGG" id="dja:HY57_02065"/>
<dbReference type="HOGENOM" id="CLU_2117145_0_0_6"/>
<feature type="transmembrane region" description="Helical" evidence="1">
    <location>
        <begin position="94"/>
        <end position="111"/>
    </location>
</feature>
<dbReference type="Proteomes" id="UP000027987">
    <property type="component" value="Chromosome"/>
</dbReference>
<gene>
    <name evidence="2" type="ORF">HY57_02065</name>
</gene>
<reference evidence="2 3" key="1">
    <citation type="submission" date="2014-07" db="EMBL/GenBank/DDBJ databases">
        <title>Complete Genome Sequence of Dyella japonica Strain A8 Isolated from Malaysian Tropical Soil.</title>
        <authorList>
            <person name="Hui R.K.H."/>
            <person name="Chen J.-W."/>
            <person name="Chan K.-G."/>
            <person name="Leung F.C.C."/>
        </authorList>
    </citation>
    <scope>NUCLEOTIDE SEQUENCE [LARGE SCALE GENOMIC DNA]</scope>
    <source>
        <strain evidence="2 3">A8</strain>
    </source>
</reference>
<accession>A0A075K1K7</accession>